<gene>
    <name evidence="4" type="ORF">PLICRDRAFT_120248</name>
</gene>
<dbReference type="PANTHER" id="PTHR33096">
    <property type="entry name" value="CXC2 DOMAIN-CONTAINING PROTEIN"/>
    <property type="match status" value="1"/>
</dbReference>
<feature type="compositionally biased region" description="Basic and acidic residues" evidence="2">
    <location>
        <begin position="310"/>
        <end position="327"/>
    </location>
</feature>
<keyword evidence="5" id="KW-1185">Reference proteome</keyword>
<dbReference type="InterPro" id="IPR041320">
    <property type="entry name" value="CxC1"/>
</dbReference>
<dbReference type="PANTHER" id="PTHR33096:SF1">
    <property type="entry name" value="CXC1-LIKE CYSTEINE CLUSTER ASSOCIATED WITH KDZ TRANSPOSASES DOMAIN-CONTAINING PROTEIN"/>
    <property type="match status" value="1"/>
</dbReference>
<feature type="compositionally biased region" description="Acidic residues" evidence="2">
    <location>
        <begin position="187"/>
        <end position="199"/>
    </location>
</feature>
<keyword evidence="1" id="KW-0175">Coiled coil</keyword>
<proteinExistence type="predicted"/>
<dbReference type="Proteomes" id="UP000053263">
    <property type="component" value="Unassembled WGS sequence"/>
</dbReference>
<feature type="non-terminal residue" evidence="4">
    <location>
        <position position="817"/>
    </location>
</feature>
<feature type="region of interest" description="Disordered" evidence="2">
    <location>
        <begin position="148"/>
        <end position="239"/>
    </location>
</feature>
<dbReference type="OrthoDB" id="3265112at2759"/>
<evidence type="ECO:0000259" key="3">
    <source>
        <dbReference type="Pfam" id="PF18802"/>
    </source>
</evidence>
<dbReference type="HOGENOM" id="CLU_004552_10_1_1"/>
<organism evidence="4 5">
    <name type="scientific">Plicaturopsis crispa FD-325 SS-3</name>
    <dbReference type="NCBI Taxonomy" id="944288"/>
    <lineage>
        <taxon>Eukaryota</taxon>
        <taxon>Fungi</taxon>
        <taxon>Dikarya</taxon>
        <taxon>Basidiomycota</taxon>
        <taxon>Agaricomycotina</taxon>
        <taxon>Agaricomycetes</taxon>
        <taxon>Agaricomycetidae</taxon>
        <taxon>Amylocorticiales</taxon>
        <taxon>Amylocorticiaceae</taxon>
        <taxon>Plicatura</taxon>
        <taxon>Plicaturopsis crispa</taxon>
    </lineage>
</organism>
<feature type="region of interest" description="Disordered" evidence="2">
    <location>
        <begin position="310"/>
        <end position="332"/>
    </location>
</feature>
<feature type="domain" description="CxC1-like cysteine cluster associated with KDZ transposases" evidence="3">
    <location>
        <begin position="28"/>
        <end position="94"/>
    </location>
</feature>
<reference evidence="4 5" key="1">
    <citation type="submission" date="2014-06" db="EMBL/GenBank/DDBJ databases">
        <title>Evolutionary Origins and Diversification of the Mycorrhizal Mutualists.</title>
        <authorList>
            <consortium name="DOE Joint Genome Institute"/>
            <consortium name="Mycorrhizal Genomics Consortium"/>
            <person name="Kohler A."/>
            <person name="Kuo A."/>
            <person name="Nagy L.G."/>
            <person name="Floudas D."/>
            <person name="Copeland A."/>
            <person name="Barry K.W."/>
            <person name="Cichocki N."/>
            <person name="Veneault-Fourrey C."/>
            <person name="LaButti K."/>
            <person name="Lindquist E.A."/>
            <person name="Lipzen A."/>
            <person name="Lundell T."/>
            <person name="Morin E."/>
            <person name="Murat C."/>
            <person name="Riley R."/>
            <person name="Ohm R."/>
            <person name="Sun H."/>
            <person name="Tunlid A."/>
            <person name="Henrissat B."/>
            <person name="Grigoriev I.V."/>
            <person name="Hibbett D.S."/>
            <person name="Martin F."/>
        </authorList>
    </citation>
    <scope>NUCLEOTIDE SEQUENCE [LARGE SCALE GENOMIC DNA]</scope>
    <source>
        <strain evidence="4 5">FD-325 SS-3</strain>
    </source>
</reference>
<dbReference type="AlphaFoldDB" id="A0A0C9SV49"/>
<feature type="compositionally biased region" description="Basic and acidic residues" evidence="2">
    <location>
        <begin position="200"/>
        <end position="218"/>
    </location>
</feature>
<evidence type="ECO:0000313" key="4">
    <source>
        <dbReference type="EMBL" id="KII82805.1"/>
    </source>
</evidence>
<dbReference type="Pfam" id="PF18758">
    <property type="entry name" value="KDZ"/>
    <property type="match status" value="1"/>
</dbReference>
<sequence length="817" mass="93346">MCVYFESKSQCRDQIFFVANITYDLDIEKIELTVCVCKPAALQLLNRGLFPCAPRAPSLAVDLRLLEFVKTLFVRMAPNATAWCDALESFLHGRGYKLETRNSIRRRFSNSLLWYGSLVNAAKIHVASYLEETRTGLIAEGIIGTEDFEEEGLESGRGTRPVTVEEIDDEEDYHEQGLGADGPILEEIGEDEWTEEEDNNERPSLDERSESDDDRSPVEDDGQSTDERGSPNVPRSRPSEYLRQRCPLCFGGKDCHDPDTVADVIACLDACFTQKRRKNKDGRRDPSRTHPETVFIPEEDVISMRDFVEGRREGAKDGRQQGTRREAEEDGYEGNLKVPNSILNDCGESFGAADEKREAASTQFFVDTGLMALLCRHDRVLWLINMTTAGERQYYALALIKRLFEHLPPTMTVGILYDIGCQLHRSCVKWDFLSDVRDRITFGISVFHAYGHQWACQIIYHPRKCVGFGLTDGEGCERFWSAIKKLIPVLRVSGYHQRLYILDTQVKFLDDKSLHGLGAWLFRRWLQCEKKKTDAIAKLKSSGTSDDVLRREWAAQVSEQTRPAPRRTKNKGKIAVEQILALQKSESELKEAEAALEAQLLGEYDIDVDSGDVAVELSLIRKKIQAVSTRIQVKMRALGATERSNLQRLATSDYARLRMNAQALKKRIRDRLRQRKFELERLERAYRHTVNEKNLRTHTASQVKRREPGILSLARAYNKLCDELATLIRRRKALPGAVAPTRIAKDGLFKLDVDDDIWQDVGLDDSEDGRDGIPLWLGDDKVRDGIRARLEVDRCLEEEIRLSKERCSMQEWMIEEW</sequence>
<dbReference type="Pfam" id="PF18802">
    <property type="entry name" value="CxC1"/>
    <property type="match status" value="1"/>
</dbReference>
<evidence type="ECO:0000256" key="1">
    <source>
        <dbReference type="SAM" id="Coils"/>
    </source>
</evidence>
<dbReference type="InterPro" id="IPR040521">
    <property type="entry name" value="KDZ"/>
</dbReference>
<protein>
    <recommendedName>
        <fullName evidence="3">CxC1-like cysteine cluster associated with KDZ transposases domain-containing protein</fullName>
    </recommendedName>
</protein>
<evidence type="ECO:0000313" key="5">
    <source>
        <dbReference type="Proteomes" id="UP000053263"/>
    </source>
</evidence>
<name>A0A0C9SV49_PLICR</name>
<evidence type="ECO:0000256" key="2">
    <source>
        <dbReference type="SAM" id="MobiDB-lite"/>
    </source>
</evidence>
<dbReference type="EMBL" id="KN832639">
    <property type="protein sequence ID" value="KII82805.1"/>
    <property type="molecule type" value="Genomic_DNA"/>
</dbReference>
<feature type="coiled-coil region" evidence="1">
    <location>
        <begin position="575"/>
        <end position="602"/>
    </location>
</feature>
<accession>A0A0C9SV49</accession>